<evidence type="ECO:0000256" key="1">
    <source>
        <dbReference type="SAM" id="MobiDB-lite"/>
    </source>
</evidence>
<dbReference type="Proteomes" id="UP000299084">
    <property type="component" value="Unassembled WGS sequence"/>
</dbReference>
<protein>
    <submittedName>
        <fullName evidence="2">Uncharacterized protein</fullName>
    </submittedName>
</protein>
<accession>A0A5N4CK52</accession>
<feature type="region of interest" description="Disordered" evidence="1">
    <location>
        <begin position="639"/>
        <end position="705"/>
    </location>
</feature>
<gene>
    <name evidence="2" type="ORF">Cadr_000025298</name>
</gene>
<sequence length="718" mass="77287">MGFLKVEDLVGGLKSPSRQHLGLGVKPTQTALGWVSERATRARGRPLRGPLWLQGPRAEGGGGHRAGRLSGEPVWWPRHACPLLGLVGPWCKPPNPSTHTKQLAAGECRGTGQSESSEGLYRAWSSGTTRAGWAFSFAHMKLSHPRKTGKQRDGDAWLDKRSAWQPKTSPGAPQRAQACMCLQASARKERNSGVCLFRSQGGYPCSEGGQVSLILGCQALAHAVPPARRGLASCMASQCKLPLLGHRDWAGLGWGQHHQKAFTGHLAVICEPTDWTAGQRLQTEASKCHPESRDNARRMIVDGGGPTWGALQHSSLASSHGAIDLFQAPLCFCDCRRSLASCSLTPVSASTSTWHSPCVRYQDEARRTVPVLIEHMPCRSRLSHSSRHRTGAEGFRNTGSILTLSRHPSAFSVDLSCSLAWAPSQPGMAEETNLDGGQGTGGISSNQEGLEWGGGLRSHRQDRAGGIPGLWGRALSLEQSQRHKEPWRGCVVSSRPQAWSWLFPQPLHSREGSKAEGIGRMEGVPALTTPNLPWPGGTVTPSPQDCSSLPAFALWQEWCCQLHRFRGGFNACRTHITLPAPGGQAKGLGGDLSQRLCPDGTSQTPFVDALVVANFLPLSLPALGACLRMPPLRARHPVWNRGGTPPVPAAILTPGKENRRRRRESAGRRGGGGGGGGRSGKEARQKADRRQPDGEGLGAAEARRRRQRNCCVNLQLLP</sequence>
<feature type="compositionally biased region" description="Gly residues" evidence="1">
    <location>
        <begin position="668"/>
        <end position="678"/>
    </location>
</feature>
<proteinExistence type="predicted"/>
<feature type="compositionally biased region" description="Basic and acidic residues" evidence="1">
    <location>
        <begin position="679"/>
        <end position="693"/>
    </location>
</feature>
<reference evidence="2 3" key="1">
    <citation type="journal article" date="2019" name="Mol. Ecol. Resour.">
        <title>Improving Illumina assemblies with Hi-C and long reads: an example with the North African dromedary.</title>
        <authorList>
            <person name="Elbers J.P."/>
            <person name="Rogers M.F."/>
            <person name="Perelman P.L."/>
            <person name="Proskuryakova A.A."/>
            <person name="Serdyukova N.A."/>
            <person name="Johnson W.E."/>
            <person name="Horin P."/>
            <person name="Corander J."/>
            <person name="Murphy D."/>
            <person name="Burger P.A."/>
        </authorList>
    </citation>
    <scope>NUCLEOTIDE SEQUENCE [LARGE SCALE GENOMIC DNA]</scope>
    <source>
        <strain evidence="2">Drom800</strain>
        <tissue evidence="2">Blood</tissue>
    </source>
</reference>
<evidence type="ECO:0000313" key="3">
    <source>
        <dbReference type="Proteomes" id="UP000299084"/>
    </source>
</evidence>
<evidence type="ECO:0000313" key="2">
    <source>
        <dbReference type="EMBL" id="KAB1259303.1"/>
    </source>
</evidence>
<dbReference type="AlphaFoldDB" id="A0A5N4CK52"/>
<name>A0A5N4CK52_CAMDR</name>
<comment type="caution">
    <text evidence="2">The sequence shown here is derived from an EMBL/GenBank/DDBJ whole genome shotgun (WGS) entry which is preliminary data.</text>
</comment>
<keyword evidence="3" id="KW-1185">Reference proteome</keyword>
<feature type="region of interest" description="Disordered" evidence="1">
    <location>
        <begin position="434"/>
        <end position="463"/>
    </location>
</feature>
<dbReference type="EMBL" id="JWIN03000022">
    <property type="protein sequence ID" value="KAB1259303.1"/>
    <property type="molecule type" value="Genomic_DNA"/>
</dbReference>
<organism evidence="2 3">
    <name type="scientific">Camelus dromedarius</name>
    <name type="common">Dromedary</name>
    <name type="synonym">Arabian camel</name>
    <dbReference type="NCBI Taxonomy" id="9838"/>
    <lineage>
        <taxon>Eukaryota</taxon>
        <taxon>Metazoa</taxon>
        <taxon>Chordata</taxon>
        <taxon>Craniata</taxon>
        <taxon>Vertebrata</taxon>
        <taxon>Euteleostomi</taxon>
        <taxon>Mammalia</taxon>
        <taxon>Eutheria</taxon>
        <taxon>Laurasiatheria</taxon>
        <taxon>Artiodactyla</taxon>
        <taxon>Tylopoda</taxon>
        <taxon>Camelidae</taxon>
        <taxon>Camelus</taxon>
    </lineage>
</organism>